<dbReference type="InterPro" id="IPR001789">
    <property type="entry name" value="Sig_transdc_resp-reg_receiver"/>
</dbReference>
<dbReference type="GO" id="GO:0000160">
    <property type="term" value="P:phosphorelay signal transduction system"/>
    <property type="evidence" value="ECO:0007669"/>
    <property type="project" value="InterPro"/>
</dbReference>
<dbReference type="PROSITE" id="PS50043">
    <property type="entry name" value="HTH_LUXR_2"/>
    <property type="match status" value="1"/>
</dbReference>
<reference evidence="6 7" key="1">
    <citation type="submission" date="2015-03" db="EMBL/GenBank/DDBJ databases">
        <title>Comparative genomics of Pseudomonas insights into diversity of traits involved in vanlence and defense.</title>
        <authorList>
            <person name="Qin Y."/>
        </authorList>
    </citation>
    <scope>NUCLEOTIDE SEQUENCE [LARGE SCALE GENOMIC DNA]</scope>
    <source>
        <strain evidence="6 7">C8</strain>
    </source>
</reference>
<proteinExistence type="predicted"/>
<gene>
    <name evidence="6" type="ORF">VC35_03355</name>
</gene>
<keyword evidence="1 3" id="KW-0597">Phosphoprotein</keyword>
<keyword evidence="2" id="KW-0238">DNA-binding</keyword>
<evidence type="ECO:0000256" key="3">
    <source>
        <dbReference type="PROSITE-ProRule" id="PRU00169"/>
    </source>
</evidence>
<dbReference type="Gene3D" id="3.40.50.2300">
    <property type="match status" value="1"/>
</dbReference>
<dbReference type="GO" id="GO:0003677">
    <property type="term" value="F:DNA binding"/>
    <property type="evidence" value="ECO:0007669"/>
    <property type="project" value="UniProtKB-KW"/>
</dbReference>
<dbReference type="InterPro" id="IPR000792">
    <property type="entry name" value="Tscrpt_reg_LuxR_C"/>
</dbReference>
<evidence type="ECO:0000259" key="5">
    <source>
        <dbReference type="PROSITE" id="PS50110"/>
    </source>
</evidence>
<dbReference type="PRINTS" id="PR00038">
    <property type="entry name" value="HTHLUXR"/>
</dbReference>
<dbReference type="InterPro" id="IPR039420">
    <property type="entry name" value="WalR-like"/>
</dbReference>
<dbReference type="PATRIC" id="fig|294.132.peg.4692"/>
<dbReference type="PROSITE" id="PS50110">
    <property type="entry name" value="RESPONSE_REGULATORY"/>
    <property type="match status" value="1"/>
</dbReference>
<dbReference type="Pfam" id="PF00072">
    <property type="entry name" value="Response_reg"/>
    <property type="match status" value="1"/>
</dbReference>
<feature type="domain" description="HTH luxR-type" evidence="4">
    <location>
        <begin position="144"/>
        <end position="209"/>
    </location>
</feature>
<dbReference type="Proteomes" id="UP000033588">
    <property type="component" value="Unassembled WGS sequence"/>
</dbReference>
<comment type="caution">
    <text evidence="6">The sequence shown here is derived from an EMBL/GenBank/DDBJ whole genome shotgun (WGS) entry which is preliminary data.</text>
</comment>
<evidence type="ECO:0000259" key="4">
    <source>
        <dbReference type="PROSITE" id="PS50043"/>
    </source>
</evidence>
<dbReference type="InterPro" id="IPR016032">
    <property type="entry name" value="Sig_transdc_resp-reg_C-effctor"/>
</dbReference>
<feature type="domain" description="Response regulatory" evidence="5">
    <location>
        <begin position="6"/>
        <end position="121"/>
    </location>
</feature>
<dbReference type="OrthoDB" id="9796655at2"/>
<evidence type="ECO:0000313" key="6">
    <source>
        <dbReference type="EMBL" id="KJZ50137.1"/>
    </source>
</evidence>
<evidence type="ECO:0000313" key="7">
    <source>
        <dbReference type="Proteomes" id="UP000033588"/>
    </source>
</evidence>
<dbReference type="CDD" id="cd17535">
    <property type="entry name" value="REC_NarL-like"/>
    <property type="match status" value="1"/>
</dbReference>
<accession>A0A0F4U324</accession>
<dbReference type="EMBL" id="LACC01000004">
    <property type="protein sequence ID" value="KJZ50137.1"/>
    <property type="molecule type" value="Genomic_DNA"/>
</dbReference>
<dbReference type="InterPro" id="IPR058245">
    <property type="entry name" value="NreC/VraR/RcsB-like_REC"/>
</dbReference>
<dbReference type="SUPFAM" id="SSF46894">
    <property type="entry name" value="C-terminal effector domain of the bipartite response regulators"/>
    <property type="match status" value="1"/>
</dbReference>
<dbReference type="SMART" id="SM00448">
    <property type="entry name" value="REC"/>
    <property type="match status" value="1"/>
</dbReference>
<feature type="modified residue" description="4-aspartylphosphate" evidence="3">
    <location>
        <position position="57"/>
    </location>
</feature>
<dbReference type="Pfam" id="PF00196">
    <property type="entry name" value="GerE"/>
    <property type="match status" value="1"/>
</dbReference>
<dbReference type="SUPFAM" id="SSF52172">
    <property type="entry name" value="CheY-like"/>
    <property type="match status" value="1"/>
</dbReference>
<name>A0A0F4U324_PSEFL</name>
<dbReference type="PROSITE" id="PS00622">
    <property type="entry name" value="HTH_LUXR_1"/>
    <property type="match status" value="1"/>
</dbReference>
<evidence type="ECO:0000256" key="1">
    <source>
        <dbReference type="ARBA" id="ARBA00022553"/>
    </source>
</evidence>
<dbReference type="RefSeq" id="WP_046037735.1">
    <property type="nucleotide sequence ID" value="NZ_LACC01000004.1"/>
</dbReference>
<dbReference type="CDD" id="cd06170">
    <property type="entry name" value="LuxR_C_like"/>
    <property type="match status" value="1"/>
</dbReference>
<protein>
    <submittedName>
        <fullName evidence="6">Chemotaxis protein CheY</fullName>
    </submittedName>
</protein>
<dbReference type="InterPro" id="IPR011006">
    <property type="entry name" value="CheY-like_superfamily"/>
</dbReference>
<dbReference type="GO" id="GO:0006355">
    <property type="term" value="P:regulation of DNA-templated transcription"/>
    <property type="evidence" value="ECO:0007669"/>
    <property type="project" value="InterPro"/>
</dbReference>
<dbReference type="PANTHER" id="PTHR43214">
    <property type="entry name" value="TWO-COMPONENT RESPONSE REGULATOR"/>
    <property type="match status" value="1"/>
</dbReference>
<dbReference type="SMART" id="SM00421">
    <property type="entry name" value="HTH_LUXR"/>
    <property type="match status" value="1"/>
</dbReference>
<dbReference type="PANTHER" id="PTHR43214:SF43">
    <property type="entry name" value="TWO-COMPONENT RESPONSE REGULATOR"/>
    <property type="match status" value="1"/>
</dbReference>
<organism evidence="6 7">
    <name type="scientific">Pseudomonas fluorescens</name>
    <dbReference type="NCBI Taxonomy" id="294"/>
    <lineage>
        <taxon>Bacteria</taxon>
        <taxon>Pseudomonadati</taxon>
        <taxon>Pseudomonadota</taxon>
        <taxon>Gammaproteobacteria</taxon>
        <taxon>Pseudomonadales</taxon>
        <taxon>Pseudomonadaceae</taxon>
        <taxon>Pseudomonas</taxon>
    </lineage>
</organism>
<sequence length="236" mass="25896">MSSMIKIGIVDDHPLLRDGVTMALKKVADFQVVEQGASAEDALEIAARFAPDVLLMDVNMPGDSFAAVRAISTSSPAVKILMLTVSESIEDAYTALEAGAQGYVLKGISGRELVQAIRNVAGGETFITPKLASKLLSNFAKHAADKQKVELTHREEQVIREVSKGLTNREVAIKLELCEKTIKHYMTNVMYKLRVRNRTQAVAAVRRHWESDHIPGLCGVLQRRDLNDNGKTSNGR</sequence>
<evidence type="ECO:0000256" key="2">
    <source>
        <dbReference type="ARBA" id="ARBA00023125"/>
    </source>
</evidence>
<dbReference type="AlphaFoldDB" id="A0A0F4U324"/>